<evidence type="ECO:0000256" key="1">
    <source>
        <dbReference type="SAM" id="Phobius"/>
    </source>
</evidence>
<dbReference type="OrthoDB" id="3174166at2"/>
<keyword evidence="1" id="KW-0812">Transmembrane</keyword>
<organism evidence="2 3">
    <name type="scientific">Ruminococcus albus 8</name>
    <dbReference type="NCBI Taxonomy" id="246199"/>
    <lineage>
        <taxon>Bacteria</taxon>
        <taxon>Bacillati</taxon>
        <taxon>Bacillota</taxon>
        <taxon>Clostridia</taxon>
        <taxon>Eubacteriales</taxon>
        <taxon>Oscillospiraceae</taxon>
        <taxon>Ruminococcus</taxon>
    </lineage>
</organism>
<proteinExistence type="predicted"/>
<name>E9SDF1_RUMAL</name>
<gene>
    <name evidence="2" type="ORF">CUS_7137</name>
</gene>
<protein>
    <submittedName>
        <fullName evidence="2">Conserved domain protein</fullName>
    </submittedName>
</protein>
<dbReference type="RefSeq" id="WP_002850656.1">
    <property type="nucleotide sequence ID" value="NZ_ADKM02000091.1"/>
</dbReference>
<dbReference type="AlphaFoldDB" id="E9SDF1"/>
<evidence type="ECO:0000313" key="3">
    <source>
        <dbReference type="Proteomes" id="UP000004259"/>
    </source>
</evidence>
<comment type="caution">
    <text evidence="2">The sequence shown here is derived from an EMBL/GenBank/DDBJ whole genome shotgun (WGS) entry which is preliminary data.</text>
</comment>
<reference evidence="2 3" key="1">
    <citation type="submission" date="2011-02" db="EMBL/GenBank/DDBJ databases">
        <authorList>
            <person name="Nelson K.E."/>
            <person name="Sutton G."/>
            <person name="Torralba M."/>
            <person name="Durkin S."/>
            <person name="Harkins D."/>
            <person name="Montgomery R."/>
            <person name="Ziemer C."/>
            <person name="Klaassens E."/>
            <person name="Ocuiv P."/>
            <person name="Morrison M."/>
        </authorList>
    </citation>
    <scope>NUCLEOTIDE SEQUENCE [LARGE SCALE GENOMIC DNA]</scope>
    <source>
        <strain evidence="2 3">8</strain>
    </source>
</reference>
<dbReference type="Proteomes" id="UP000004259">
    <property type="component" value="Unassembled WGS sequence"/>
</dbReference>
<feature type="transmembrane region" description="Helical" evidence="1">
    <location>
        <begin position="41"/>
        <end position="59"/>
    </location>
</feature>
<keyword evidence="3" id="KW-1185">Reference proteome</keyword>
<keyword evidence="1" id="KW-1133">Transmembrane helix</keyword>
<keyword evidence="1" id="KW-0472">Membrane</keyword>
<evidence type="ECO:0000313" key="2">
    <source>
        <dbReference type="EMBL" id="EGC02657.1"/>
    </source>
</evidence>
<feature type="transmembrane region" description="Helical" evidence="1">
    <location>
        <begin position="12"/>
        <end position="35"/>
    </location>
</feature>
<sequence>MKRPNFMQGRYGFDTLFFANTALCLLIALLGYIVLWRIPHVDAHSVIALSGLYMIINISRVFSKDIGKRENENLRFTMRMNSLFRHSKPANSFDPRSAVRPVRGAHTASARCSCGAKLPTPEGSGRQIVVCPVCGSRNMVKK</sequence>
<dbReference type="EMBL" id="ADKM02000091">
    <property type="protein sequence ID" value="EGC02657.1"/>
    <property type="molecule type" value="Genomic_DNA"/>
</dbReference>
<accession>E9SDF1</accession>